<dbReference type="PANTHER" id="PTHR12304">
    <property type="entry name" value="INOSINE-URIDINE PREFERRING NUCLEOSIDE HYDROLASE"/>
    <property type="match status" value="1"/>
</dbReference>
<proteinExistence type="predicted"/>
<dbReference type="AlphaFoldDB" id="A0A1A2Z6T0"/>
<keyword evidence="2" id="KW-0326">Glycosidase</keyword>
<dbReference type="Proteomes" id="UP000093592">
    <property type="component" value="Unassembled WGS sequence"/>
</dbReference>
<dbReference type="InterPro" id="IPR036452">
    <property type="entry name" value="Ribo_hydro-like"/>
</dbReference>
<dbReference type="GO" id="GO:0005829">
    <property type="term" value="C:cytosol"/>
    <property type="evidence" value="ECO:0007669"/>
    <property type="project" value="TreeGrafter"/>
</dbReference>
<dbReference type="EMBL" id="LZKJ01000125">
    <property type="protein sequence ID" value="OBI45358.1"/>
    <property type="molecule type" value="Genomic_DNA"/>
</dbReference>
<dbReference type="CDD" id="cd02653">
    <property type="entry name" value="nuc_hydro_3"/>
    <property type="match status" value="1"/>
</dbReference>
<keyword evidence="1 4" id="KW-0378">Hydrolase</keyword>
<evidence type="ECO:0000256" key="2">
    <source>
        <dbReference type="ARBA" id="ARBA00023295"/>
    </source>
</evidence>
<dbReference type="InterPro" id="IPR023186">
    <property type="entry name" value="IUNH"/>
</dbReference>
<accession>A0A1A2Z6T0</accession>
<dbReference type="InterPro" id="IPR001910">
    <property type="entry name" value="Inosine/uridine_hydrolase_dom"/>
</dbReference>
<evidence type="ECO:0000313" key="4">
    <source>
        <dbReference type="EMBL" id="OBI45358.1"/>
    </source>
</evidence>
<organism evidence="4 5">
    <name type="scientific">Mycobacterium kyorinense</name>
    <dbReference type="NCBI Taxonomy" id="487514"/>
    <lineage>
        <taxon>Bacteria</taxon>
        <taxon>Bacillati</taxon>
        <taxon>Actinomycetota</taxon>
        <taxon>Actinomycetes</taxon>
        <taxon>Mycobacteriales</taxon>
        <taxon>Mycobacteriaceae</taxon>
        <taxon>Mycobacterium</taxon>
    </lineage>
</organism>
<dbReference type="OrthoDB" id="9797882at2"/>
<evidence type="ECO:0000313" key="5">
    <source>
        <dbReference type="Proteomes" id="UP000093592"/>
    </source>
</evidence>
<dbReference type="GO" id="GO:0008477">
    <property type="term" value="F:purine nucleosidase activity"/>
    <property type="evidence" value="ECO:0007669"/>
    <property type="project" value="TreeGrafter"/>
</dbReference>
<protein>
    <submittedName>
        <fullName evidence="4">Nucleoside hydrolase</fullName>
    </submittedName>
</protein>
<dbReference type="SUPFAM" id="SSF53590">
    <property type="entry name" value="Nucleoside hydrolase"/>
    <property type="match status" value="1"/>
</dbReference>
<sequence length="321" mass="34036">MNTSPIFVDVDTGVDDALALVYLLASPEAELVGIASTGGNVGVDQVCENNLGLLDLCRAGAIPVSKGAGQPLNCPMCPPGKAHGPNGLGYAELPPSDRPLTGYDAASAWVRAARAYPGELIGVATGPLTNLALALRAEPALPTLLRRLVIMGGAYDYRGNTNPVAEWNISVDPEAAAEVFGSWVGAERLPILCGLDLTQHIAMTPEHLSRMATTTPNPLIRFIEDAMRFYFEAHANAGYGYLAHLHDPLAAAVALDPQLVATRPATVDVELTGSLTRGMTVTDWSGRWGRDPNALIGVDVDPVVFFDRFIERVGLFARQLG</sequence>
<name>A0A1A2Z6T0_9MYCO</name>
<dbReference type="PANTHER" id="PTHR12304:SF4">
    <property type="entry name" value="URIDINE NUCLEOSIDASE"/>
    <property type="match status" value="1"/>
</dbReference>
<dbReference type="RefSeq" id="WP_065015037.1">
    <property type="nucleotide sequence ID" value="NZ_LZKJ01000125.1"/>
</dbReference>
<comment type="caution">
    <text evidence="4">The sequence shown here is derived from an EMBL/GenBank/DDBJ whole genome shotgun (WGS) entry which is preliminary data.</text>
</comment>
<evidence type="ECO:0000256" key="1">
    <source>
        <dbReference type="ARBA" id="ARBA00022801"/>
    </source>
</evidence>
<feature type="domain" description="Inosine/uridine-preferring nucleoside hydrolase" evidence="3">
    <location>
        <begin position="6"/>
        <end position="306"/>
    </location>
</feature>
<gene>
    <name evidence="4" type="ORF">A5707_02300</name>
</gene>
<dbReference type="GO" id="GO:0006152">
    <property type="term" value="P:purine nucleoside catabolic process"/>
    <property type="evidence" value="ECO:0007669"/>
    <property type="project" value="TreeGrafter"/>
</dbReference>
<dbReference type="Gene3D" id="3.90.245.10">
    <property type="entry name" value="Ribonucleoside hydrolase-like"/>
    <property type="match status" value="1"/>
</dbReference>
<dbReference type="Pfam" id="PF01156">
    <property type="entry name" value="IU_nuc_hydro"/>
    <property type="match status" value="1"/>
</dbReference>
<reference evidence="5" key="1">
    <citation type="submission" date="2016-06" db="EMBL/GenBank/DDBJ databases">
        <authorList>
            <person name="Sutton G."/>
            <person name="Brinkac L."/>
            <person name="Sanka R."/>
            <person name="Adams M."/>
            <person name="Lau E."/>
            <person name="Sam S."/>
            <person name="Sreng N."/>
            <person name="Him V."/>
            <person name="Kerleguer A."/>
            <person name="Cheng S."/>
        </authorList>
    </citation>
    <scope>NUCLEOTIDE SEQUENCE [LARGE SCALE GENOMIC DNA]</scope>
    <source>
        <strain evidence="5">E861</strain>
    </source>
</reference>
<evidence type="ECO:0000259" key="3">
    <source>
        <dbReference type="Pfam" id="PF01156"/>
    </source>
</evidence>